<dbReference type="GO" id="GO:0005506">
    <property type="term" value="F:iron ion binding"/>
    <property type="evidence" value="ECO:0007669"/>
    <property type="project" value="InterPro"/>
</dbReference>
<feature type="transmembrane region" description="Helical" evidence="1">
    <location>
        <begin position="69"/>
        <end position="91"/>
    </location>
</feature>
<dbReference type="PANTHER" id="PTHR47582">
    <property type="entry name" value="P450, PUTATIVE (EUROFUNG)-RELATED"/>
    <property type="match status" value="1"/>
</dbReference>
<comment type="caution">
    <text evidence="2">The sequence shown here is derived from an EMBL/GenBank/DDBJ whole genome shotgun (WGS) entry which is preliminary data.</text>
</comment>
<sequence length="170" mass="19152">MIGNIITTLTTVLGAVTCVYIFLRALLNITQDAKTWQWCFEKDWFKDSSKLVQCRAQIKDGLQILQERAIIEVLGSIAILGNALPAAFWMMNHIFLDPVGLEDIRSELSKGVREVDGACAIDMAHVRESCPTLRSNFQEMFRRNAIGFSARIAMEDHVLDGKHLIKREAS</sequence>
<accession>A0A4Q4TVA7</accession>
<dbReference type="Gene3D" id="1.10.630.10">
    <property type="entry name" value="Cytochrome P450"/>
    <property type="match status" value="1"/>
</dbReference>
<dbReference type="AlphaFoldDB" id="A0A4Q4TVA7"/>
<dbReference type="InterPro" id="IPR036396">
    <property type="entry name" value="Cyt_P450_sf"/>
</dbReference>
<evidence type="ECO:0000313" key="3">
    <source>
        <dbReference type="Proteomes" id="UP000293360"/>
    </source>
</evidence>
<dbReference type="PANTHER" id="PTHR47582:SF1">
    <property type="entry name" value="P450, PUTATIVE (EUROFUNG)-RELATED"/>
    <property type="match status" value="1"/>
</dbReference>
<dbReference type="Proteomes" id="UP000293360">
    <property type="component" value="Unassembled WGS sequence"/>
</dbReference>
<dbReference type="STRING" id="155417.A0A4Q4TVA7"/>
<protein>
    <recommendedName>
        <fullName evidence="4">Cytochrome P450</fullName>
    </recommendedName>
</protein>
<keyword evidence="1" id="KW-0812">Transmembrane</keyword>
<keyword evidence="1" id="KW-0472">Membrane</keyword>
<feature type="transmembrane region" description="Helical" evidence="1">
    <location>
        <begin position="6"/>
        <end position="27"/>
    </location>
</feature>
<dbReference type="GO" id="GO:0004497">
    <property type="term" value="F:monooxygenase activity"/>
    <property type="evidence" value="ECO:0007669"/>
    <property type="project" value="InterPro"/>
</dbReference>
<dbReference type="InterPro" id="IPR053007">
    <property type="entry name" value="CYP450_monoxygenase_sec-met"/>
</dbReference>
<dbReference type="GO" id="GO:0016705">
    <property type="term" value="F:oxidoreductase activity, acting on paired donors, with incorporation or reduction of molecular oxygen"/>
    <property type="evidence" value="ECO:0007669"/>
    <property type="project" value="InterPro"/>
</dbReference>
<dbReference type="EMBL" id="QJNU01000035">
    <property type="protein sequence ID" value="RYP09483.1"/>
    <property type="molecule type" value="Genomic_DNA"/>
</dbReference>
<dbReference type="GO" id="GO:0020037">
    <property type="term" value="F:heme binding"/>
    <property type="evidence" value="ECO:0007669"/>
    <property type="project" value="InterPro"/>
</dbReference>
<name>A0A4Q4TVA7_9PEZI</name>
<reference evidence="2 3" key="1">
    <citation type="submission" date="2018-06" db="EMBL/GenBank/DDBJ databases">
        <title>Complete Genomes of Monosporascus.</title>
        <authorList>
            <person name="Robinson A.J."/>
            <person name="Natvig D.O."/>
        </authorList>
    </citation>
    <scope>NUCLEOTIDE SEQUENCE [LARGE SCALE GENOMIC DNA]</scope>
    <source>
        <strain evidence="2 3">CBS 110550</strain>
    </source>
</reference>
<organism evidence="2 3">
    <name type="scientific">Monosporascus ibericus</name>
    <dbReference type="NCBI Taxonomy" id="155417"/>
    <lineage>
        <taxon>Eukaryota</taxon>
        <taxon>Fungi</taxon>
        <taxon>Dikarya</taxon>
        <taxon>Ascomycota</taxon>
        <taxon>Pezizomycotina</taxon>
        <taxon>Sordariomycetes</taxon>
        <taxon>Xylariomycetidae</taxon>
        <taxon>Xylariales</taxon>
        <taxon>Xylariales incertae sedis</taxon>
        <taxon>Monosporascus</taxon>
    </lineage>
</organism>
<evidence type="ECO:0000256" key="1">
    <source>
        <dbReference type="SAM" id="Phobius"/>
    </source>
</evidence>
<keyword evidence="1" id="KW-1133">Transmembrane helix</keyword>
<proteinExistence type="predicted"/>
<evidence type="ECO:0000313" key="2">
    <source>
        <dbReference type="EMBL" id="RYP09483.1"/>
    </source>
</evidence>
<gene>
    <name evidence="2" type="ORF">DL764_001262</name>
</gene>
<keyword evidence="3" id="KW-1185">Reference proteome</keyword>
<evidence type="ECO:0008006" key="4">
    <source>
        <dbReference type="Google" id="ProtNLM"/>
    </source>
</evidence>
<dbReference type="OrthoDB" id="4741691at2759"/>